<dbReference type="RefSeq" id="WP_021866692.1">
    <property type="nucleotide sequence ID" value="NZ_JACOPD010000005.1"/>
</dbReference>
<dbReference type="SUPFAM" id="SSF51419">
    <property type="entry name" value="PLP-binding barrel"/>
    <property type="match status" value="1"/>
</dbReference>
<dbReference type="PANTHER" id="PTHR10146">
    <property type="entry name" value="PROLINE SYNTHETASE CO-TRANSCRIBED BACTERIAL HOMOLOG PROTEIN"/>
    <property type="match status" value="1"/>
</dbReference>
<gene>
    <name evidence="5" type="ORF">H8S01_08685</name>
</gene>
<dbReference type="InterPro" id="IPR001608">
    <property type="entry name" value="Ala_racemase_N"/>
</dbReference>
<proteinExistence type="inferred from homology"/>
<dbReference type="CDD" id="cd00635">
    <property type="entry name" value="PLPDE_III_YBL036c_like"/>
    <property type="match status" value="1"/>
</dbReference>
<name>A0ABR7G0R6_9FIRM</name>
<accession>A0ABR7G0R6</accession>
<feature type="modified residue" description="N6-(pyridoxal phosphate)lysine" evidence="2">
    <location>
        <position position="37"/>
    </location>
</feature>
<dbReference type="Pfam" id="PF01168">
    <property type="entry name" value="Ala_racemase_N"/>
    <property type="match status" value="1"/>
</dbReference>
<comment type="caution">
    <text evidence="5">The sequence shown here is derived from an EMBL/GenBank/DDBJ whole genome shotgun (WGS) entry which is preliminary data.</text>
</comment>
<evidence type="ECO:0000313" key="5">
    <source>
        <dbReference type="EMBL" id="MBC5681034.1"/>
    </source>
</evidence>
<organism evidence="5 6">
    <name type="scientific">Lachnospira hominis</name>
    <name type="common">ex Liu et al. 2021</name>
    <dbReference type="NCBI Taxonomy" id="2763051"/>
    <lineage>
        <taxon>Bacteria</taxon>
        <taxon>Bacillati</taxon>
        <taxon>Bacillota</taxon>
        <taxon>Clostridia</taxon>
        <taxon>Lachnospirales</taxon>
        <taxon>Lachnospiraceae</taxon>
        <taxon>Lachnospira</taxon>
    </lineage>
</organism>
<reference evidence="5 6" key="1">
    <citation type="submission" date="2020-08" db="EMBL/GenBank/DDBJ databases">
        <title>Genome public.</title>
        <authorList>
            <person name="Liu C."/>
            <person name="Sun Q."/>
        </authorList>
    </citation>
    <scope>NUCLEOTIDE SEQUENCE [LARGE SCALE GENOMIC DNA]</scope>
    <source>
        <strain evidence="5 6">NSJ-43</strain>
    </source>
</reference>
<dbReference type="PIRSF" id="PIRSF004848">
    <property type="entry name" value="YBL036c_PLPDEIII"/>
    <property type="match status" value="1"/>
</dbReference>
<dbReference type="Gene3D" id="3.20.20.10">
    <property type="entry name" value="Alanine racemase"/>
    <property type="match status" value="1"/>
</dbReference>
<dbReference type="PROSITE" id="PS01211">
    <property type="entry name" value="UPF0001"/>
    <property type="match status" value="1"/>
</dbReference>
<comment type="function">
    <text evidence="2">Pyridoxal 5'-phosphate (PLP)-binding protein, which is involved in PLP homeostasis.</text>
</comment>
<evidence type="ECO:0000313" key="6">
    <source>
        <dbReference type="Proteomes" id="UP000628463"/>
    </source>
</evidence>
<protein>
    <recommendedName>
        <fullName evidence="2">Pyridoxal phosphate homeostasis protein</fullName>
        <shortName evidence="2">PLP homeostasis protein</shortName>
    </recommendedName>
</protein>
<keyword evidence="6" id="KW-1185">Reference proteome</keyword>
<dbReference type="NCBIfam" id="TIGR00044">
    <property type="entry name" value="YggS family pyridoxal phosphate-dependent enzyme"/>
    <property type="match status" value="1"/>
</dbReference>
<keyword evidence="1 2" id="KW-0663">Pyridoxal phosphate</keyword>
<comment type="similarity">
    <text evidence="2 3">Belongs to the pyridoxal phosphate-binding protein YggS/PROSC family.</text>
</comment>
<dbReference type="InterPro" id="IPR011078">
    <property type="entry name" value="PyrdxlP_homeostasis"/>
</dbReference>
<evidence type="ECO:0000256" key="2">
    <source>
        <dbReference type="HAMAP-Rule" id="MF_02087"/>
    </source>
</evidence>
<evidence type="ECO:0000256" key="3">
    <source>
        <dbReference type="RuleBase" id="RU004514"/>
    </source>
</evidence>
<feature type="domain" description="Alanine racemase N-terminal" evidence="4">
    <location>
        <begin position="8"/>
        <end position="229"/>
    </location>
</feature>
<evidence type="ECO:0000259" key="4">
    <source>
        <dbReference type="Pfam" id="PF01168"/>
    </source>
</evidence>
<evidence type="ECO:0000256" key="1">
    <source>
        <dbReference type="ARBA" id="ARBA00022898"/>
    </source>
</evidence>
<dbReference type="PANTHER" id="PTHR10146:SF14">
    <property type="entry name" value="PYRIDOXAL PHOSPHATE HOMEOSTASIS PROTEIN"/>
    <property type="match status" value="1"/>
</dbReference>
<sequence>METNIALNIENVKKNIEQACLRSGRNPKDVTLIAVSKTKPNEMLMDAYNAGMRTFGENYVQELVSKIDTLPDDIEWHMIGHLQTNKVKYIVGKVAMIHSVDSVKLAREISKEAVKRNVTADILIEVNVALEENKFGITLENGIETVTEIAKLPGLNIRGLMTSAPYVSNPEDNRKYFRDLKQLCVDINSKNIDNIHMDVLSMGMTNDYITAVEEGATMVRVGTAIFGARNYNK</sequence>
<dbReference type="InterPro" id="IPR029066">
    <property type="entry name" value="PLP-binding_barrel"/>
</dbReference>
<dbReference type="HAMAP" id="MF_02087">
    <property type="entry name" value="PLP_homeostasis"/>
    <property type="match status" value="1"/>
</dbReference>
<dbReference type="EMBL" id="JACOPD010000005">
    <property type="protein sequence ID" value="MBC5681034.1"/>
    <property type="molecule type" value="Genomic_DNA"/>
</dbReference>
<dbReference type="Proteomes" id="UP000628463">
    <property type="component" value="Unassembled WGS sequence"/>
</dbReference>